<accession>A0AA84ZTH6</accession>
<dbReference type="SUPFAM" id="SSF57903">
    <property type="entry name" value="FYVE/PHD zinc finger"/>
    <property type="match status" value="1"/>
</dbReference>
<dbReference type="InterPro" id="IPR011011">
    <property type="entry name" value="Znf_FYVE_PHD"/>
</dbReference>
<proteinExistence type="predicted"/>
<reference evidence="2" key="1">
    <citation type="submission" date="2023-11" db="UniProtKB">
        <authorList>
            <consortium name="WormBaseParasite"/>
        </authorList>
    </citation>
    <scope>IDENTIFICATION</scope>
</reference>
<name>A0AA84ZTH6_9TREM</name>
<dbReference type="Pfam" id="PF22586">
    <property type="entry name" value="ANCHR-like_BBOX"/>
    <property type="match status" value="1"/>
</dbReference>
<protein>
    <recommendedName>
        <fullName evidence="3">B box-type domain-containing protein</fullName>
    </recommendedName>
</protein>
<dbReference type="Proteomes" id="UP000050790">
    <property type="component" value="Unassembled WGS sequence"/>
</dbReference>
<dbReference type="AlphaFoldDB" id="A0AA84ZTH6"/>
<organism evidence="1 2">
    <name type="scientific">Schistosoma margrebowiei</name>
    <dbReference type="NCBI Taxonomy" id="48269"/>
    <lineage>
        <taxon>Eukaryota</taxon>
        <taxon>Metazoa</taxon>
        <taxon>Spiralia</taxon>
        <taxon>Lophotrochozoa</taxon>
        <taxon>Platyhelminthes</taxon>
        <taxon>Trematoda</taxon>
        <taxon>Digenea</taxon>
        <taxon>Strigeidida</taxon>
        <taxon>Schistosomatoidea</taxon>
        <taxon>Schistosomatidae</taxon>
        <taxon>Schistosoma</taxon>
    </lineage>
</organism>
<evidence type="ECO:0008006" key="3">
    <source>
        <dbReference type="Google" id="ProtNLM"/>
    </source>
</evidence>
<dbReference type="WBParaSite" id="SMRG1_47670.1">
    <property type="protein sequence ID" value="SMRG1_47670.1"/>
    <property type="gene ID" value="SMRG1_47670"/>
</dbReference>
<dbReference type="SUPFAM" id="SSF57845">
    <property type="entry name" value="B-box zinc-binding domain"/>
    <property type="match status" value="1"/>
</dbReference>
<sequence>MCGRVERRPAQFYALKTSVKTVNHLYSSICFVNYVELNFHHRIKRYSKINLNSQQKSCKICGSVQCSSCLRFKLKKIKPVCLDCYYDKKSVNDPEEKLCSFASSSRAFIVASNLKPNKTNEEVCSRNDPKTDELVKRFENLKKNQVKAEDVSLLEYRFRQLKGLTEEKPASSENSSLSKTDRVSKLVERYIEEARIDANCSVDFGLDDDPTENENFPSCYMCEGVAEFSCRECDDNFCQRCFNKTHNKRERFEHQTGICK</sequence>
<evidence type="ECO:0000313" key="1">
    <source>
        <dbReference type="Proteomes" id="UP000050790"/>
    </source>
</evidence>
<evidence type="ECO:0000313" key="2">
    <source>
        <dbReference type="WBParaSite" id="SMRG1_47670.1"/>
    </source>
</evidence>